<dbReference type="FunFam" id="3.40.50.970:FF:000001">
    <property type="entry name" value="Pyruvate dehydrogenase E1 beta subunit"/>
    <property type="match status" value="1"/>
</dbReference>
<evidence type="ECO:0000259" key="4">
    <source>
        <dbReference type="SMART" id="SM00861"/>
    </source>
</evidence>
<dbReference type="CDD" id="cd07036">
    <property type="entry name" value="TPP_PYR_E1-PDHc-beta_like"/>
    <property type="match status" value="1"/>
</dbReference>
<dbReference type="SUPFAM" id="SSF52922">
    <property type="entry name" value="TK C-terminal domain-like"/>
    <property type="match status" value="1"/>
</dbReference>
<evidence type="ECO:0000256" key="3">
    <source>
        <dbReference type="ARBA" id="ARBA00023052"/>
    </source>
</evidence>
<dbReference type="Pfam" id="PF02780">
    <property type="entry name" value="Transketolase_C"/>
    <property type="match status" value="1"/>
</dbReference>
<protein>
    <submittedName>
        <fullName evidence="5">Alpha-ketoacid dehydrogenase subunit beta</fullName>
    </submittedName>
</protein>
<feature type="domain" description="Transketolase-like pyrimidine-binding" evidence="4">
    <location>
        <begin position="6"/>
        <end position="181"/>
    </location>
</feature>
<dbReference type="SUPFAM" id="SSF52518">
    <property type="entry name" value="Thiamin diphosphate-binding fold (THDP-binding)"/>
    <property type="match status" value="1"/>
</dbReference>
<evidence type="ECO:0000313" key="6">
    <source>
        <dbReference type="Proteomes" id="UP000228947"/>
    </source>
</evidence>
<comment type="caution">
    <text evidence="5">The sequence shown here is derived from an EMBL/GenBank/DDBJ whole genome shotgun (WGS) entry which is preliminary data.</text>
</comment>
<gene>
    <name evidence="5" type="ORF">CUN50_05865</name>
</gene>
<dbReference type="InterPro" id="IPR029061">
    <property type="entry name" value="THDP-binding"/>
</dbReference>
<dbReference type="PANTHER" id="PTHR43257">
    <property type="entry name" value="PYRUVATE DEHYDROGENASE E1 COMPONENT BETA SUBUNIT"/>
    <property type="match status" value="1"/>
</dbReference>
<dbReference type="NCBIfam" id="NF006667">
    <property type="entry name" value="PRK09212.1"/>
    <property type="match status" value="1"/>
</dbReference>
<evidence type="ECO:0000313" key="5">
    <source>
        <dbReference type="EMBL" id="PJF41945.1"/>
    </source>
</evidence>
<sequence>MAEKNIPMREALRAALREEMIRDERVFVMGQEVGAWDGTHKVTRGFLDEFGARRVRDTPISEMAIAGAAVGAAMAGLRPVAEIMTIIFAFLAFDALINHAAKVRYMFDGQFKVPMVLRAATGWGNQATATHSHTPEPIFAHFPGLYLGCPSTPADAKGMLKAAIRDDNPVLFTEVIALYPKPGLVPDDPDFVLPIGKGDIKRVGTDVTLVAYGRGVEWSLDAAEMLAREGISCEVVDVRWLRPLDLPLIFQSFKKTNRCVIVEESLPFYSFGSEIAAQLQEHMFDYMDAPIKRVSAMDVPLPYAKEIELMALPDAHKVVAAVKEII</sequence>
<dbReference type="Gene3D" id="3.40.50.970">
    <property type="match status" value="1"/>
</dbReference>
<dbReference type="GO" id="GO:0016491">
    <property type="term" value="F:oxidoreductase activity"/>
    <property type="evidence" value="ECO:0007669"/>
    <property type="project" value="UniProtKB-KW"/>
</dbReference>
<dbReference type="FunFam" id="3.40.50.920:FF:000001">
    <property type="entry name" value="Pyruvate dehydrogenase E1 beta subunit"/>
    <property type="match status" value="1"/>
</dbReference>
<dbReference type="Pfam" id="PF02779">
    <property type="entry name" value="Transket_pyr"/>
    <property type="match status" value="1"/>
</dbReference>
<evidence type="ECO:0000256" key="2">
    <source>
        <dbReference type="ARBA" id="ARBA00023002"/>
    </source>
</evidence>
<keyword evidence="2" id="KW-0560">Oxidoreductase</keyword>
<organism evidence="5 6">
    <name type="scientific">Candidatus Thermofonsia Clade 1 bacterium</name>
    <dbReference type="NCBI Taxonomy" id="2364210"/>
    <lineage>
        <taxon>Bacteria</taxon>
        <taxon>Bacillati</taxon>
        <taxon>Chloroflexota</taxon>
        <taxon>Candidatus Thermofontia</taxon>
        <taxon>Candidatus Thermofonsia Clade 1</taxon>
    </lineage>
</organism>
<dbReference type="InterPro" id="IPR033248">
    <property type="entry name" value="Transketolase_C"/>
</dbReference>
<comment type="cofactor">
    <cofactor evidence="1">
        <name>thiamine diphosphate</name>
        <dbReference type="ChEBI" id="CHEBI:58937"/>
    </cofactor>
</comment>
<keyword evidence="3" id="KW-0786">Thiamine pyrophosphate</keyword>
<proteinExistence type="predicted"/>
<reference evidence="5 6" key="1">
    <citation type="submission" date="2017-11" db="EMBL/GenBank/DDBJ databases">
        <title>Evolution of Phototrophy in the Chloroflexi Phylum Driven by Horizontal Gene Transfer.</title>
        <authorList>
            <person name="Ward L.M."/>
            <person name="Hemp J."/>
            <person name="Shih P.M."/>
            <person name="Mcglynn S.E."/>
            <person name="Fischer W."/>
        </authorList>
    </citation>
    <scope>NUCLEOTIDE SEQUENCE [LARGE SCALE GENOMIC DNA]</scope>
    <source>
        <strain evidence="5">CP1_1M</strain>
    </source>
</reference>
<dbReference type="AlphaFoldDB" id="A0A2M8PWK5"/>
<dbReference type="EMBL" id="PGTL01000049">
    <property type="protein sequence ID" value="PJF41945.1"/>
    <property type="molecule type" value="Genomic_DNA"/>
</dbReference>
<dbReference type="PANTHER" id="PTHR43257:SF2">
    <property type="entry name" value="PYRUVATE DEHYDROGENASE E1 COMPONENT SUBUNIT BETA"/>
    <property type="match status" value="1"/>
</dbReference>
<name>A0A2M8PWK5_9CHLR</name>
<dbReference type="Gene3D" id="3.40.50.920">
    <property type="match status" value="1"/>
</dbReference>
<dbReference type="InterPro" id="IPR009014">
    <property type="entry name" value="Transketo_C/PFOR_II"/>
</dbReference>
<dbReference type="Proteomes" id="UP000228947">
    <property type="component" value="Unassembled WGS sequence"/>
</dbReference>
<dbReference type="InterPro" id="IPR005475">
    <property type="entry name" value="Transketolase-like_Pyr-bd"/>
</dbReference>
<accession>A0A2M8PWK5</accession>
<dbReference type="SMART" id="SM00861">
    <property type="entry name" value="Transket_pyr"/>
    <property type="match status" value="1"/>
</dbReference>
<evidence type="ECO:0000256" key="1">
    <source>
        <dbReference type="ARBA" id="ARBA00001964"/>
    </source>
</evidence>